<keyword evidence="1" id="KW-0472">Membrane</keyword>
<gene>
    <name evidence="3" type="ORF">A0H76_165</name>
</gene>
<feature type="chain" id="PRO_5012484784" evidence="2">
    <location>
        <begin position="18"/>
        <end position="328"/>
    </location>
</feature>
<reference evidence="3 4" key="1">
    <citation type="journal article" date="2017" name="Environ. Microbiol.">
        <title>Decay of the glycolytic pathway and adaptation to intranuclear parasitism within Enterocytozoonidae microsporidia.</title>
        <authorList>
            <person name="Wiredu Boakye D."/>
            <person name="Jaroenlak P."/>
            <person name="Prachumwat A."/>
            <person name="Williams T.A."/>
            <person name="Bateman K.S."/>
            <person name="Itsathitphaisarn O."/>
            <person name="Sritunyalucksana K."/>
            <person name="Paszkiewicz K.H."/>
            <person name="Moore K.A."/>
            <person name="Stentiford G.D."/>
            <person name="Williams B.A."/>
        </authorList>
    </citation>
    <scope>NUCLEOTIDE SEQUENCE [LARGE SCALE GENOMIC DNA]</scope>
    <source>
        <strain evidence="4">canceri</strain>
    </source>
</reference>
<evidence type="ECO:0000256" key="2">
    <source>
        <dbReference type="SAM" id="SignalP"/>
    </source>
</evidence>
<dbReference type="EMBL" id="LTAI01000111">
    <property type="protein sequence ID" value="ORD99793.1"/>
    <property type="molecule type" value="Genomic_DNA"/>
</dbReference>
<comment type="caution">
    <text evidence="3">The sequence shown here is derived from an EMBL/GenBank/DDBJ whole genome shotgun (WGS) entry which is preliminary data.</text>
</comment>
<keyword evidence="1" id="KW-0812">Transmembrane</keyword>
<name>A0A1X0QJ75_9MICR</name>
<dbReference type="VEuPathDB" id="MicrosporidiaDB:A0H76_165"/>
<evidence type="ECO:0000256" key="1">
    <source>
        <dbReference type="SAM" id="Phobius"/>
    </source>
</evidence>
<keyword evidence="2" id="KW-0732">Signal</keyword>
<dbReference type="VEuPathDB" id="MicrosporidiaDB:HERIO_1096"/>
<evidence type="ECO:0000313" key="4">
    <source>
        <dbReference type="Proteomes" id="UP000192501"/>
    </source>
</evidence>
<dbReference type="AlphaFoldDB" id="A0A1X0QJ75"/>
<feature type="transmembrane region" description="Helical" evidence="1">
    <location>
        <begin position="299"/>
        <end position="317"/>
    </location>
</feature>
<sequence>MQQILYLLLNFIKVVKTTVEYNETEYAKVDRKEVTGLSPSTRYTFKVDVDPNNGDKKYLLNIKIGGKEAISRFIADVLEVRIYKKNSTTKVYEFNDNLKLTSKDIKFVDSGNFLSEKFNVAKETVRTLHLLFTKIDDGDDSRSKKLLAKSLTCDELIEKLKKITNFDTYFEFKKSSNEKHLKFKDVNGTVELFSNEDKYALKQNNQNDFNDYKYFVANVRFIADMVMKDFKCVTINVTGLINQMKASLADDNKVEFIFEVVPTTYPFTPNEQVQSNEFKLENEIIKSTSEPSFLSRHKTLFIIIIAAIVLILTIVFIDPVKKVKKKAE</sequence>
<dbReference type="Proteomes" id="UP000192501">
    <property type="component" value="Unassembled WGS sequence"/>
</dbReference>
<organism evidence="3 4">
    <name type="scientific">Hepatospora eriocheir</name>
    <dbReference type="NCBI Taxonomy" id="1081669"/>
    <lineage>
        <taxon>Eukaryota</taxon>
        <taxon>Fungi</taxon>
        <taxon>Fungi incertae sedis</taxon>
        <taxon>Microsporidia</taxon>
        <taxon>Hepatosporidae</taxon>
        <taxon>Hepatospora</taxon>
    </lineage>
</organism>
<proteinExistence type="predicted"/>
<feature type="signal peptide" evidence="2">
    <location>
        <begin position="1"/>
        <end position="17"/>
    </location>
</feature>
<protein>
    <submittedName>
        <fullName evidence="3">Uncharacterized protein</fullName>
    </submittedName>
</protein>
<evidence type="ECO:0000313" key="3">
    <source>
        <dbReference type="EMBL" id="ORD99793.1"/>
    </source>
</evidence>
<accession>A0A1X0QJ75</accession>
<keyword evidence="1" id="KW-1133">Transmembrane helix</keyword>